<dbReference type="InterPro" id="IPR006533">
    <property type="entry name" value="T6SS_Vgr_RhsGE"/>
</dbReference>
<comment type="similarity">
    <text evidence="1">Belongs to the VgrG protein family.</text>
</comment>
<dbReference type="RefSeq" id="WP_055465989.1">
    <property type="nucleotide sequence ID" value="NZ_LKHS01000007.1"/>
</dbReference>
<dbReference type="NCBIfam" id="TIGR03361">
    <property type="entry name" value="VI_Rhs_Vgr"/>
    <property type="match status" value="1"/>
</dbReference>
<evidence type="ECO:0000259" key="2">
    <source>
        <dbReference type="Pfam" id="PF04717"/>
    </source>
</evidence>
<gene>
    <name evidence="4" type="ORF">AMR76_10090</name>
</gene>
<keyword evidence="5" id="KW-1185">Reference proteome</keyword>
<accession>A0A0Q2ME90</accession>
<dbReference type="InParanoid" id="A0A0Q2ME90"/>
<feature type="domain" description="Gp5/Type VI secretion system Vgr protein OB-fold" evidence="2">
    <location>
        <begin position="392"/>
        <end position="458"/>
    </location>
</feature>
<dbReference type="InterPro" id="IPR054030">
    <property type="entry name" value="Gp5_Vgr_C"/>
</dbReference>
<evidence type="ECO:0000313" key="5">
    <source>
        <dbReference type="Proteomes" id="UP000051221"/>
    </source>
</evidence>
<organism evidence="4 5">
    <name type="scientific">Vibrio furnissii</name>
    <dbReference type="NCBI Taxonomy" id="29494"/>
    <lineage>
        <taxon>Bacteria</taxon>
        <taxon>Pseudomonadati</taxon>
        <taxon>Pseudomonadota</taxon>
        <taxon>Gammaproteobacteria</taxon>
        <taxon>Vibrionales</taxon>
        <taxon>Vibrionaceae</taxon>
        <taxon>Vibrio</taxon>
    </lineage>
</organism>
<dbReference type="Pfam" id="PF04717">
    <property type="entry name" value="Phage_base_V"/>
    <property type="match status" value="1"/>
</dbReference>
<dbReference type="Pfam" id="PF05954">
    <property type="entry name" value="Phage_GPD"/>
    <property type="match status" value="1"/>
</dbReference>
<reference evidence="4 5" key="1">
    <citation type="submission" date="2015-08" db="EMBL/GenBank/DDBJ databases">
        <title>Antibacterial properties of a collection of Vibrionaceae strains.</title>
        <authorList>
            <person name="Giubergia S."/>
        </authorList>
    </citation>
    <scope>NUCLEOTIDE SEQUENCE [LARGE SCALE GENOMIC DNA]</scope>
    <source>
        <strain evidence="4 5">S0821</strain>
    </source>
</reference>
<dbReference type="Pfam" id="PF22178">
    <property type="entry name" value="Gp5_trimer_C"/>
    <property type="match status" value="1"/>
</dbReference>
<dbReference type="Proteomes" id="UP000051221">
    <property type="component" value="Unassembled WGS sequence"/>
</dbReference>
<dbReference type="SUPFAM" id="SSF69349">
    <property type="entry name" value="Phage fibre proteins"/>
    <property type="match status" value="1"/>
</dbReference>
<comment type="caution">
    <text evidence="4">The sequence shown here is derived from an EMBL/GenBank/DDBJ whole genome shotgun (WGS) entry which is preliminary data.</text>
</comment>
<dbReference type="PANTHER" id="PTHR32305">
    <property type="match status" value="1"/>
</dbReference>
<protein>
    <submittedName>
        <fullName evidence="4">Type IV secretion protein Rhs</fullName>
    </submittedName>
</protein>
<dbReference type="EMBL" id="LKHS01000007">
    <property type="protein sequence ID" value="KQH86369.1"/>
    <property type="molecule type" value="Genomic_DNA"/>
</dbReference>
<dbReference type="SUPFAM" id="SSF69255">
    <property type="entry name" value="gp5 N-terminal domain-like"/>
    <property type="match status" value="1"/>
</dbReference>
<dbReference type="InterPro" id="IPR006531">
    <property type="entry name" value="Gp5/Vgr_OB"/>
</dbReference>
<dbReference type="SUPFAM" id="SSF69279">
    <property type="entry name" value="Phage tail proteins"/>
    <property type="match status" value="2"/>
</dbReference>
<dbReference type="InterPro" id="IPR017847">
    <property type="entry name" value="T6SS_RhsGE_Vgr_subset"/>
</dbReference>
<evidence type="ECO:0000256" key="1">
    <source>
        <dbReference type="ARBA" id="ARBA00005558"/>
    </source>
</evidence>
<dbReference type="Gene3D" id="4.10.220.110">
    <property type="match status" value="1"/>
</dbReference>
<feature type="domain" description="Gp5/Type VI secretion system Vgr C-terminal trimerisation" evidence="3">
    <location>
        <begin position="476"/>
        <end position="578"/>
    </location>
</feature>
<dbReference type="InterPro" id="IPR037026">
    <property type="entry name" value="Vgr_OB-fold_dom_sf"/>
</dbReference>
<evidence type="ECO:0000259" key="3">
    <source>
        <dbReference type="Pfam" id="PF22178"/>
    </source>
</evidence>
<dbReference type="Gene3D" id="2.30.110.50">
    <property type="match status" value="1"/>
</dbReference>
<dbReference type="Gene3D" id="2.40.50.230">
    <property type="entry name" value="Gp5 N-terminal domain"/>
    <property type="match status" value="1"/>
</dbReference>
<name>A0A0Q2ME90_VIBFU</name>
<proteinExistence type="inferred from homology"/>
<sequence length="659" mass="73209">MATLAYTIHVEGLSDDALVVTKFDGQESLSSSTFHHRPCYGFCYHIDLASRQPNITAEQIVDRNVELRMYRDQKLVQRVHGVARSFIQGDTGHHFTLYSLTLVPALERLSLRHNSRIFQYKTVPEIISTLLQEMGIQDYAFSLERDCAQREFCVQYRETDLAFLHRLAAEEGIVYSFVHEEGKHTIAFSDSSALHPSLTEPVPYNAMAGGAVDTPYIKGFRYQSEAAVSEIQLKDYSFKKPAYSFSQAVQGTDMDYQQARYAHFDAPGRYKDDVNGSAFTRARINYLRRESQVASGQSNEPLLRAGYKFTLCDHLDSAFNREWLLVSVNHQGEQPQALEEEAGQGATTYSNQWCAIPGHQHWKAEPESSPRVDGPMIATVVGPKGEEIFCDEHGRVKVHFHWDRDSQQDEHSSCWVRVSQGWAGNQYGVMAIPRIGHEVIVSFLNGDPDQPIITGRTYHATNKSAYALPEHKTKTVLRSQTHQGEGYNELSFDDQADQELVYLRAQKNLQVEVENSADTRVNYDHVVSIGHNEQRTIAQDRSLKVEGKQQQTTVGDYFSQIQEDEHESVQGDWAKKIAGAVGINANGDITIKSGNKITLQVGGSFVVIDSSGVAIDGAKILIKSGGAPGSLALPTSPDVLETAAANGSAFVANCPGAKS</sequence>
<dbReference type="InterPro" id="IPR050708">
    <property type="entry name" value="T6SS_VgrG/RHS"/>
</dbReference>
<dbReference type="PANTHER" id="PTHR32305:SF11">
    <property type="entry name" value="TYPE VI SECRETION SYSTEM SPIKE PROTEIN VGRG3"/>
    <property type="match status" value="1"/>
</dbReference>
<dbReference type="Gene3D" id="3.55.50.10">
    <property type="entry name" value="Baseplate protein-like domains"/>
    <property type="match status" value="1"/>
</dbReference>
<dbReference type="NCBIfam" id="TIGR01646">
    <property type="entry name" value="vgr_GE"/>
    <property type="match status" value="1"/>
</dbReference>
<dbReference type="AlphaFoldDB" id="A0A0Q2ME90"/>
<evidence type="ECO:0000313" key="4">
    <source>
        <dbReference type="EMBL" id="KQH86369.1"/>
    </source>
</evidence>